<proteinExistence type="predicted"/>
<sequence>MRSESRAEVMGSSRKVKSRVHGWVKDSHPWLLFAFFFCYFFFFLQNSTSFLEEDVSRVPPSSPRSNPVTGLFVFLRLLNLPPAGKPTDITTSPAVGGARHLPALVHEKHFCVWT</sequence>
<keyword evidence="1" id="KW-0812">Transmembrane</keyword>
<accession>A0ABU7AVY7</accession>
<evidence type="ECO:0000256" key="1">
    <source>
        <dbReference type="SAM" id="Phobius"/>
    </source>
</evidence>
<comment type="caution">
    <text evidence="2">The sequence shown here is derived from an EMBL/GenBank/DDBJ whole genome shotgun (WGS) entry which is preliminary data.</text>
</comment>
<reference evidence="2 3" key="1">
    <citation type="submission" date="2021-07" db="EMBL/GenBank/DDBJ databases">
        <authorList>
            <person name="Palmer J.M."/>
        </authorList>
    </citation>
    <scope>NUCLEOTIDE SEQUENCE [LARGE SCALE GENOMIC DNA]</scope>
    <source>
        <strain evidence="2 3">AT_MEX2019</strain>
        <tissue evidence="2">Muscle</tissue>
    </source>
</reference>
<protein>
    <submittedName>
        <fullName evidence="2">Uncharacterized protein</fullName>
    </submittedName>
</protein>
<keyword evidence="1" id="KW-0472">Membrane</keyword>
<dbReference type="EMBL" id="JAHUTI010029877">
    <property type="protein sequence ID" value="MED6241530.1"/>
    <property type="molecule type" value="Genomic_DNA"/>
</dbReference>
<evidence type="ECO:0000313" key="3">
    <source>
        <dbReference type="Proteomes" id="UP001345963"/>
    </source>
</evidence>
<gene>
    <name evidence="2" type="ORF">ATANTOWER_018078</name>
</gene>
<keyword evidence="3" id="KW-1185">Reference proteome</keyword>
<evidence type="ECO:0000313" key="2">
    <source>
        <dbReference type="EMBL" id="MED6241530.1"/>
    </source>
</evidence>
<organism evidence="2 3">
    <name type="scientific">Ataeniobius toweri</name>
    <dbReference type="NCBI Taxonomy" id="208326"/>
    <lineage>
        <taxon>Eukaryota</taxon>
        <taxon>Metazoa</taxon>
        <taxon>Chordata</taxon>
        <taxon>Craniata</taxon>
        <taxon>Vertebrata</taxon>
        <taxon>Euteleostomi</taxon>
        <taxon>Actinopterygii</taxon>
        <taxon>Neopterygii</taxon>
        <taxon>Teleostei</taxon>
        <taxon>Neoteleostei</taxon>
        <taxon>Acanthomorphata</taxon>
        <taxon>Ovalentaria</taxon>
        <taxon>Atherinomorphae</taxon>
        <taxon>Cyprinodontiformes</taxon>
        <taxon>Goodeidae</taxon>
        <taxon>Ataeniobius</taxon>
    </lineage>
</organism>
<dbReference type="Proteomes" id="UP001345963">
    <property type="component" value="Unassembled WGS sequence"/>
</dbReference>
<keyword evidence="1" id="KW-1133">Transmembrane helix</keyword>
<name>A0ABU7AVY7_9TELE</name>
<feature type="transmembrane region" description="Helical" evidence="1">
    <location>
        <begin position="27"/>
        <end position="44"/>
    </location>
</feature>